<dbReference type="PROSITE" id="PS51910">
    <property type="entry name" value="GH18_2"/>
    <property type="match status" value="1"/>
</dbReference>
<dbReference type="RefSeq" id="WP_020374869.1">
    <property type="nucleotide sequence ID" value="NZ_FWWY01000001.1"/>
</dbReference>
<dbReference type="Gene3D" id="3.10.50.10">
    <property type="match status" value="1"/>
</dbReference>
<evidence type="ECO:0000256" key="3">
    <source>
        <dbReference type="RuleBase" id="RU000489"/>
    </source>
</evidence>
<proteinExistence type="inferred from homology"/>
<evidence type="ECO:0000256" key="2">
    <source>
        <dbReference type="ARBA" id="ARBA00023295"/>
    </source>
</evidence>
<keyword evidence="1 3" id="KW-0378">Hydrolase</keyword>
<dbReference type="InterPro" id="IPR017853">
    <property type="entry name" value="GH"/>
</dbReference>
<dbReference type="InterPro" id="IPR001579">
    <property type="entry name" value="Glyco_hydro_18_chit_AS"/>
</dbReference>
<protein>
    <submittedName>
        <fullName evidence="7">Spore germination protein YaaH</fullName>
    </submittedName>
</protein>
<organism evidence="7 8">
    <name type="scientific">Sulfobacillus thermosulfidooxidans (strain DSM 9293 / VKM B-1269 / AT-1)</name>
    <dbReference type="NCBI Taxonomy" id="929705"/>
    <lineage>
        <taxon>Bacteria</taxon>
        <taxon>Bacillati</taxon>
        <taxon>Bacillota</taxon>
        <taxon>Clostridia</taxon>
        <taxon>Eubacteriales</taxon>
        <taxon>Clostridiales Family XVII. Incertae Sedis</taxon>
        <taxon>Sulfobacillus</taxon>
    </lineage>
</organism>
<dbReference type="GO" id="GO:0005975">
    <property type="term" value="P:carbohydrate metabolic process"/>
    <property type="evidence" value="ECO:0007669"/>
    <property type="project" value="InterPro"/>
</dbReference>
<comment type="similarity">
    <text evidence="4">Belongs to the glycosyl hydrolase 18 family.</text>
</comment>
<dbReference type="SMART" id="SM00636">
    <property type="entry name" value="Glyco_18"/>
    <property type="match status" value="1"/>
</dbReference>
<dbReference type="AlphaFoldDB" id="A0A1W1WLQ3"/>
<evidence type="ECO:0000313" key="8">
    <source>
        <dbReference type="Proteomes" id="UP000192660"/>
    </source>
</evidence>
<keyword evidence="5" id="KW-0472">Membrane</keyword>
<dbReference type="PROSITE" id="PS01095">
    <property type="entry name" value="GH18_1"/>
    <property type="match status" value="1"/>
</dbReference>
<accession>A0A1W1WLQ3</accession>
<gene>
    <name evidence="7" type="ORF">SAMN00768000_3210</name>
</gene>
<sequence length="358" mass="39660">MMDKPWEIWWREYKHWVAWGLGGVLVIILFITLTRHPSRVNPSSSSHFQVIGFYQNYSPASGHPGSESSFQAHLNQLTTVSPRWFQVNPSGSVTDIGYDNYVVHLAHQHHVAVMPLFTNAGGSSQVLLTAASRQQAITNIVSVVKTDHLDGVNIDFELLKPSARAGLSLFVTDLASKLHALHKTIGVSVFPLVGLPYSINGADDYSALAKAADYLVVMVYDHHYSGGPPGPVAPFGWVQDNIKAALKQVPASKIVLAIGMYGYDWVDNGHAGPAKTVPDEEVPQLLHKYGVHAHYNYLDSQNWFTYTAASGIKHIVYYMGTRSAQARINLARHDHLAGISLWRLGFEEPNFWSVIPRK</sequence>
<dbReference type="SUPFAM" id="SSF51445">
    <property type="entry name" value="(Trans)glycosidases"/>
    <property type="match status" value="1"/>
</dbReference>
<keyword evidence="5" id="KW-0812">Transmembrane</keyword>
<dbReference type="EMBL" id="FWWY01000001">
    <property type="protein sequence ID" value="SMC07109.1"/>
    <property type="molecule type" value="Genomic_DNA"/>
</dbReference>
<evidence type="ECO:0000256" key="1">
    <source>
        <dbReference type="ARBA" id="ARBA00022801"/>
    </source>
</evidence>
<dbReference type="InterPro" id="IPR001223">
    <property type="entry name" value="Glyco_hydro18_cat"/>
</dbReference>
<evidence type="ECO:0000259" key="6">
    <source>
        <dbReference type="PROSITE" id="PS51910"/>
    </source>
</evidence>
<evidence type="ECO:0000256" key="5">
    <source>
        <dbReference type="SAM" id="Phobius"/>
    </source>
</evidence>
<dbReference type="PANTHER" id="PTHR46066:SF2">
    <property type="entry name" value="CHITINASE DOMAIN-CONTAINING PROTEIN 1"/>
    <property type="match status" value="1"/>
</dbReference>
<feature type="transmembrane region" description="Helical" evidence="5">
    <location>
        <begin position="16"/>
        <end position="34"/>
    </location>
</feature>
<dbReference type="InterPro" id="IPR011583">
    <property type="entry name" value="Chitinase_II/V-like_cat"/>
</dbReference>
<reference evidence="8" key="1">
    <citation type="submission" date="2017-04" db="EMBL/GenBank/DDBJ databases">
        <authorList>
            <person name="Varghese N."/>
            <person name="Submissions S."/>
        </authorList>
    </citation>
    <scope>NUCLEOTIDE SEQUENCE [LARGE SCALE GENOMIC DNA]</scope>
    <source>
        <strain evidence="8">DSM 9293</strain>
    </source>
</reference>
<dbReference type="STRING" id="28034.BFX07_06405"/>
<feature type="domain" description="GH18" evidence="6">
    <location>
        <begin position="48"/>
        <end position="358"/>
    </location>
</feature>
<keyword evidence="2 3" id="KW-0326">Glycosidase</keyword>
<evidence type="ECO:0000256" key="4">
    <source>
        <dbReference type="RuleBase" id="RU004453"/>
    </source>
</evidence>
<dbReference type="Proteomes" id="UP000192660">
    <property type="component" value="Unassembled WGS sequence"/>
</dbReference>
<keyword evidence="8" id="KW-1185">Reference proteome</keyword>
<evidence type="ECO:0000313" key="7">
    <source>
        <dbReference type="EMBL" id="SMC07109.1"/>
    </source>
</evidence>
<dbReference type="OrthoDB" id="9769314at2"/>
<dbReference type="Gene3D" id="3.20.20.80">
    <property type="entry name" value="Glycosidases"/>
    <property type="match status" value="1"/>
</dbReference>
<dbReference type="Pfam" id="PF00704">
    <property type="entry name" value="Glyco_hydro_18"/>
    <property type="match status" value="1"/>
</dbReference>
<dbReference type="GO" id="GO:0004553">
    <property type="term" value="F:hydrolase activity, hydrolyzing O-glycosyl compounds"/>
    <property type="evidence" value="ECO:0007669"/>
    <property type="project" value="InterPro"/>
</dbReference>
<dbReference type="InterPro" id="IPR029070">
    <property type="entry name" value="Chitinase_insertion_sf"/>
</dbReference>
<dbReference type="PANTHER" id="PTHR46066">
    <property type="entry name" value="CHITINASE DOMAIN-CONTAINING PROTEIN 1 FAMILY MEMBER"/>
    <property type="match status" value="1"/>
</dbReference>
<dbReference type="GO" id="GO:0008061">
    <property type="term" value="F:chitin binding"/>
    <property type="evidence" value="ECO:0007669"/>
    <property type="project" value="InterPro"/>
</dbReference>
<name>A0A1W1WLQ3_SULTA</name>
<keyword evidence="5" id="KW-1133">Transmembrane helix</keyword>